<evidence type="ECO:0000313" key="8">
    <source>
        <dbReference type="EMBL" id="KIT15462.1"/>
    </source>
</evidence>
<evidence type="ECO:0000256" key="5">
    <source>
        <dbReference type="ARBA" id="ARBA00023049"/>
    </source>
</evidence>
<dbReference type="InterPro" id="IPR051156">
    <property type="entry name" value="Mito/Outer_Membr_Metalloprot"/>
</dbReference>
<evidence type="ECO:0000256" key="4">
    <source>
        <dbReference type="ARBA" id="ARBA00022833"/>
    </source>
</evidence>
<evidence type="ECO:0000259" key="7">
    <source>
        <dbReference type="Pfam" id="PF01435"/>
    </source>
</evidence>
<dbReference type="PANTHER" id="PTHR22726">
    <property type="entry name" value="METALLOENDOPEPTIDASE OMA1"/>
    <property type="match status" value="1"/>
</dbReference>
<dbReference type="GO" id="GO:0016020">
    <property type="term" value="C:membrane"/>
    <property type="evidence" value="ECO:0007669"/>
    <property type="project" value="TreeGrafter"/>
</dbReference>
<dbReference type="PATRIC" id="fig|935700.4.peg.2999"/>
<keyword evidence="4 6" id="KW-0862">Zinc</keyword>
<dbReference type="GO" id="GO:0046872">
    <property type="term" value="F:metal ion binding"/>
    <property type="evidence" value="ECO:0007669"/>
    <property type="project" value="UniProtKB-KW"/>
</dbReference>
<protein>
    <submittedName>
        <fullName evidence="8">YfgC_2 protein</fullName>
    </submittedName>
</protein>
<dbReference type="Gene3D" id="3.30.2010.10">
    <property type="entry name" value="Metalloproteases ('zincins'), catalytic domain"/>
    <property type="match status" value="1"/>
</dbReference>
<proteinExistence type="inferred from homology"/>
<comment type="caution">
    <text evidence="8">The sequence shown here is derived from an EMBL/GenBank/DDBJ whole genome shotgun (WGS) entry which is preliminary data.</text>
</comment>
<keyword evidence="9" id="KW-1185">Reference proteome</keyword>
<keyword evidence="2" id="KW-0479">Metal-binding</keyword>
<keyword evidence="1 6" id="KW-0645">Protease</keyword>
<gene>
    <name evidence="8" type="primary">yfgC_2</name>
    <name evidence="8" type="ORF">jaqu_28960</name>
</gene>
<organism evidence="8 9">
    <name type="scientific">Jannaschia aquimarina</name>
    <dbReference type="NCBI Taxonomy" id="935700"/>
    <lineage>
        <taxon>Bacteria</taxon>
        <taxon>Pseudomonadati</taxon>
        <taxon>Pseudomonadota</taxon>
        <taxon>Alphaproteobacteria</taxon>
        <taxon>Rhodobacterales</taxon>
        <taxon>Roseobacteraceae</taxon>
        <taxon>Jannaschia</taxon>
    </lineage>
</organism>
<evidence type="ECO:0000256" key="2">
    <source>
        <dbReference type="ARBA" id="ARBA00022723"/>
    </source>
</evidence>
<dbReference type="PANTHER" id="PTHR22726:SF24">
    <property type="entry name" value="M48 FAMILY METALLOPEPTIDASE"/>
    <property type="match status" value="1"/>
</dbReference>
<name>A0A0D1CKZ9_9RHOB</name>
<reference evidence="8 9" key="1">
    <citation type="submission" date="2015-02" db="EMBL/GenBank/DDBJ databases">
        <title>Genome Sequence of Jannaschia aquimarina DSM28248, a member of the Roseobacter clade.</title>
        <authorList>
            <person name="Voget S."/>
            <person name="Daniel R."/>
        </authorList>
    </citation>
    <scope>NUCLEOTIDE SEQUENCE [LARGE SCALE GENOMIC DNA]</scope>
    <source>
        <strain evidence="8 9">GSW-M26</strain>
    </source>
</reference>
<dbReference type="STRING" id="935700.jaqu_28960"/>
<keyword evidence="3 6" id="KW-0378">Hydrolase</keyword>
<evidence type="ECO:0000256" key="3">
    <source>
        <dbReference type="ARBA" id="ARBA00022801"/>
    </source>
</evidence>
<dbReference type="CDD" id="cd07331">
    <property type="entry name" value="M48C_Oma1_like"/>
    <property type="match status" value="1"/>
</dbReference>
<sequence>MGEEAWAAIRQRSPLSSNTEYSEVTRRVAGRLLRAGGHDTGDWEFAVFAGDQVNAFALPGRKIGVYEGMLDLVTSEGQLAAVIGHEIGHIEADHSRERMSAQMAGNAALRVLSWLLDLGEVEFADEIAAALGVGVEFGVLRPYGRGQEEEADLLGLHLMRSADYQGEEAVALWQRMAARGQRGPDFLSTHPAPQSRIEALQEAISVAS</sequence>
<feature type="domain" description="Peptidase M48" evidence="7">
    <location>
        <begin position="24"/>
        <end position="203"/>
    </location>
</feature>
<evidence type="ECO:0000256" key="6">
    <source>
        <dbReference type="RuleBase" id="RU003983"/>
    </source>
</evidence>
<evidence type="ECO:0000313" key="9">
    <source>
        <dbReference type="Proteomes" id="UP000032232"/>
    </source>
</evidence>
<dbReference type="InterPro" id="IPR001915">
    <property type="entry name" value="Peptidase_M48"/>
</dbReference>
<dbReference type="GO" id="GO:0051603">
    <property type="term" value="P:proteolysis involved in protein catabolic process"/>
    <property type="evidence" value="ECO:0007669"/>
    <property type="project" value="TreeGrafter"/>
</dbReference>
<comment type="similarity">
    <text evidence="6">Belongs to the peptidase M48 family.</text>
</comment>
<dbReference type="AlphaFoldDB" id="A0A0D1CKZ9"/>
<accession>A0A0D1CKZ9</accession>
<dbReference type="Pfam" id="PF01435">
    <property type="entry name" value="Peptidase_M48"/>
    <property type="match status" value="1"/>
</dbReference>
<keyword evidence="5 6" id="KW-0482">Metalloprotease</keyword>
<dbReference type="Proteomes" id="UP000032232">
    <property type="component" value="Unassembled WGS sequence"/>
</dbReference>
<evidence type="ECO:0000256" key="1">
    <source>
        <dbReference type="ARBA" id="ARBA00022670"/>
    </source>
</evidence>
<dbReference type="GO" id="GO:0004222">
    <property type="term" value="F:metalloendopeptidase activity"/>
    <property type="evidence" value="ECO:0007669"/>
    <property type="project" value="InterPro"/>
</dbReference>
<dbReference type="EMBL" id="JYFE01000050">
    <property type="protein sequence ID" value="KIT15462.1"/>
    <property type="molecule type" value="Genomic_DNA"/>
</dbReference>
<comment type="cofactor">
    <cofactor evidence="6">
        <name>Zn(2+)</name>
        <dbReference type="ChEBI" id="CHEBI:29105"/>
    </cofactor>
    <text evidence="6">Binds 1 zinc ion per subunit.</text>
</comment>